<evidence type="ECO:0000313" key="3">
    <source>
        <dbReference type="EMBL" id="OBQ25115.1"/>
    </source>
</evidence>
<dbReference type="PATRIC" id="fig|1710894.3.peg.54"/>
<protein>
    <submittedName>
        <fullName evidence="3">Gliding motility-associated lipoprotein GldK</fullName>
    </submittedName>
</protein>
<dbReference type="PANTHER" id="PTHR23150:SF19">
    <property type="entry name" value="FORMYLGLYCINE-GENERATING ENZYME"/>
    <property type="match status" value="1"/>
</dbReference>
<comment type="caution">
    <text evidence="3">The sequence shown here is derived from an EMBL/GenBank/DDBJ whole genome shotgun (WGS) entry which is preliminary data.</text>
</comment>
<evidence type="ECO:0000259" key="2">
    <source>
        <dbReference type="Pfam" id="PF03781"/>
    </source>
</evidence>
<dbReference type="Pfam" id="PF03781">
    <property type="entry name" value="FGE-sulfatase"/>
    <property type="match status" value="1"/>
</dbReference>
<dbReference type="InterPro" id="IPR051043">
    <property type="entry name" value="Sulfatase_Mod_Factor_Kinase"/>
</dbReference>
<gene>
    <name evidence="3" type="ORF">AN481_11645</name>
</gene>
<name>A0A1B7VVX2_APHFL</name>
<keyword evidence="3" id="KW-0449">Lipoprotein</keyword>
<evidence type="ECO:0000256" key="1">
    <source>
        <dbReference type="SAM" id="MobiDB-lite"/>
    </source>
</evidence>
<proteinExistence type="predicted"/>
<dbReference type="InterPro" id="IPR042095">
    <property type="entry name" value="SUMF_sf"/>
</dbReference>
<dbReference type="GO" id="GO:0120147">
    <property type="term" value="F:formylglycine-generating oxidase activity"/>
    <property type="evidence" value="ECO:0007669"/>
    <property type="project" value="TreeGrafter"/>
</dbReference>
<feature type="region of interest" description="Disordered" evidence="1">
    <location>
        <begin position="1"/>
        <end position="23"/>
    </location>
</feature>
<feature type="compositionally biased region" description="Polar residues" evidence="1">
    <location>
        <begin position="1"/>
        <end position="10"/>
    </location>
</feature>
<organism evidence="3 4">
    <name type="scientific">Aphanizomenon flos-aquae LD13</name>
    <dbReference type="NCBI Taxonomy" id="1710894"/>
    <lineage>
        <taxon>Bacteria</taxon>
        <taxon>Bacillati</taxon>
        <taxon>Cyanobacteriota</taxon>
        <taxon>Cyanophyceae</taxon>
        <taxon>Nostocales</taxon>
        <taxon>Aphanizomenonaceae</taxon>
        <taxon>Aphanizomenon</taxon>
    </lineage>
</organism>
<dbReference type="InterPro" id="IPR005532">
    <property type="entry name" value="SUMF_dom"/>
</dbReference>
<dbReference type="Gene3D" id="3.90.1580.10">
    <property type="entry name" value="paralog of FGE (formylglycine-generating enzyme)"/>
    <property type="match status" value="1"/>
</dbReference>
<dbReference type="InterPro" id="IPR016187">
    <property type="entry name" value="CTDL_fold"/>
</dbReference>
<sequence>MTSNSQISKESPSHAGKPPDEDMVWIPEKTFEMGANNSQYPEEGPVHTVTVSGFWMDRYLVTNKQFQRFVKETGYVTFAEKPPKAEDYPDADPAMLVPGSAVFIKPDQPVNPQVSCWWHYVPGADWRHPEGLNSSLENRENHPVLHIIYADALAYAVWAGKELPTEAQWELAARGGLDRAEFAWGNEFMPNGKPMANIWQGKFPSENLKSESPGPEAVGSYPANGYGLYDMIGNVWEWTQDWYREKHLENPTKACCTPKNPRGGKEIDSYDRRLSPSMRKPRKVLKGGSFLCAPNYCARYRPAARHPEDTDTSTNHIGFRTIFCPSVTPEQG</sequence>
<dbReference type="STRING" id="1803587.GCA_001593825_00701"/>
<dbReference type="EMBL" id="LJOY01000036">
    <property type="protein sequence ID" value="OBQ25115.1"/>
    <property type="molecule type" value="Genomic_DNA"/>
</dbReference>
<accession>A0A1B7VVX2</accession>
<reference evidence="3 4" key="1">
    <citation type="submission" date="2015-09" db="EMBL/GenBank/DDBJ databases">
        <title>Whole genome shotgun sequence assembly of Aphanizomenon flos-aquae UKL13.</title>
        <authorList>
            <person name="Driscoll C."/>
        </authorList>
    </citation>
    <scope>NUCLEOTIDE SEQUENCE [LARGE SCALE GENOMIC DNA]</scope>
    <source>
        <strain evidence="3">MDT13</strain>
    </source>
</reference>
<dbReference type="PANTHER" id="PTHR23150">
    <property type="entry name" value="SULFATASE MODIFYING FACTOR 1, 2"/>
    <property type="match status" value="1"/>
</dbReference>
<feature type="domain" description="Sulfatase-modifying factor enzyme-like" evidence="2">
    <location>
        <begin position="21"/>
        <end position="322"/>
    </location>
</feature>
<evidence type="ECO:0000313" key="4">
    <source>
        <dbReference type="Proteomes" id="UP000092382"/>
    </source>
</evidence>
<dbReference type="SUPFAM" id="SSF56436">
    <property type="entry name" value="C-type lectin-like"/>
    <property type="match status" value="1"/>
</dbReference>
<dbReference type="AlphaFoldDB" id="A0A1B7VVX2"/>
<dbReference type="Proteomes" id="UP000092382">
    <property type="component" value="Unassembled WGS sequence"/>
</dbReference>